<dbReference type="Proteomes" id="UP001623660">
    <property type="component" value="Unassembled WGS sequence"/>
</dbReference>
<feature type="transmembrane region" description="Helical" evidence="1">
    <location>
        <begin position="35"/>
        <end position="65"/>
    </location>
</feature>
<organism evidence="2 3">
    <name type="scientific">Candidatus Clostridium eludens</name>
    <dbReference type="NCBI Taxonomy" id="3381663"/>
    <lineage>
        <taxon>Bacteria</taxon>
        <taxon>Bacillati</taxon>
        <taxon>Bacillota</taxon>
        <taxon>Clostridia</taxon>
        <taxon>Eubacteriales</taxon>
        <taxon>Clostridiaceae</taxon>
        <taxon>Clostridium</taxon>
    </lineage>
</organism>
<protein>
    <recommendedName>
        <fullName evidence="4">ABC transmembrane type-1 domain-containing protein</fullName>
    </recommendedName>
</protein>
<keyword evidence="1" id="KW-0812">Transmembrane</keyword>
<accession>A0ABW8SFR1</accession>
<feature type="transmembrane region" description="Helical" evidence="1">
    <location>
        <begin position="7"/>
        <end position="29"/>
    </location>
</feature>
<keyword evidence="1" id="KW-1133">Transmembrane helix</keyword>
<evidence type="ECO:0008006" key="4">
    <source>
        <dbReference type="Google" id="ProtNLM"/>
    </source>
</evidence>
<gene>
    <name evidence="2" type="ORF">ACJDU8_04710</name>
</gene>
<proteinExistence type="predicted"/>
<keyword evidence="3" id="KW-1185">Reference proteome</keyword>
<comment type="caution">
    <text evidence="2">The sequence shown here is derived from an EMBL/GenBank/DDBJ whole genome shotgun (WGS) entry which is preliminary data.</text>
</comment>
<reference evidence="2 3" key="1">
    <citation type="submission" date="2024-11" db="EMBL/GenBank/DDBJ databases">
        <authorList>
            <person name="Heng Y.C."/>
            <person name="Lim A.C.H."/>
            <person name="Lee J.K.Y."/>
            <person name="Kittelmann S."/>
        </authorList>
    </citation>
    <scope>NUCLEOTIDE SEQUENCE [LARGE SCALE GENOMIC DNA]</scope>
    <source>
        <strain evidence="2 3">WILCCON 0269</strain>
    </source>
</reference>
<keyword evidence="1" id="KW-0472">Membrane</keyword>
<name>A0ABW8SFR1_9CLOT</name>
<evidence type="ECO:0000256" key="1">
    <source>
        <dbReference type="SAM" id="Phobius"/>
    </source>
</evidence>
<dbReference type="RefSeq" id="WP_406790999.1">
    <property type="nucleotide sequence ID" value="NZ_JBJHZX010000005.1"/>
</dbReference>
<evidence type="ECO:0000313" key="2">
    <source>
        <dbReference type="EMBL" id="MFL0194877.1"/>
    </source>
</evidence>
<evidence type="ECO:0000313" key="3">
    <source>
        <dbReference type="Proteomes" id="UP001623660"/>
    </source>
</evidence>
<sequence>MIVLFGIVMIILTFYLLLSIIGIIVLPIVGTVMLIGFFIALVGIAFKVMFSIPFLIVIIILYILYTKRK</sequence>
<dbReference type="EMBL" id="JBJHZX010000005">
    <property type="protein sequence ID" value="MFL0194877.1"/>
    <property type="molecule type" value="Genomic_DNA"/>
</dbReference>